<dbReference type="EMBL" id="LR796294">
    <property type="protein sequence ID" value="CAB4135252.1"/>
    <property type="molecule type" value="Genomic_DNA"/>
</dbReference>
<dbReference type="EMBL" id="LR796249">
    <property type="protein sequence ID" value="CAB4131457.1"/>
    <property type="molecule type" value="Genomic_DNA"/>
</dbReference>
<sequence>MTFVLQIGTCPVCEGTKHKNTDPLSDCTNCGGQYMWGKPTGIVRLRSDGTPCTHEYTGSKDGNCLHGFSCKHCGDAYQIDSGD</sequence>
<evidence type="ECO:0000313" key="2">
    <source>
        <dbReference type="EMBL" id="CAB4135252.1"/>
    </source>
</evidence>
<reference evidence="1" key="1">
    <citation type="submission" date="2020-04" db="EMBL/GenBank/DDBJ databases">
        <authorList>
            <person name="Chiriac C."/>
            <person name="Salcher M."/>
            <person name="Ghai R."/>
            <person name="Kavagutti S V."/>
        </authorList>
    </citation>
    <scope>NUCLEOTIDE SEQUENCE</scope>
</reference>
<protein>
    <submittedName>
        <fullName evidence="1">Uncharacterized protein</fullName>
    </submittedName>
</protein>
<organism evidence="1">
    <name type="scientific">uncultured Caudovirales phage</name>
    <dbReference type="NCBI Taxonomy" id="2100421"/>
    <lineage>
        <taxon>Viruses</taxon>
        <taxon>Duplodnaviria</taxon>
        <taxon>Heunggongvirae</taxon>
        <taxon>Uroviricota</taxon>
        <taxon>Caudoviricetes</taxon>
        <taxon>Peduoviridae</taxon>
        <taxon>Maltschvirus</taxon>
        <taxon>Maltschvirus maltsch</taxon>
    </lineage>
</organism>
<proteinExistence type="predicted"/>
<evidence type="ECO:0000313" key="1">
    <source>
        <dbReference type="EMBL" id="CAB4131457.1"/>
    </source>
</evidence>
<gene>
    <name evidence="1" type="ORF">UFOVP127_102</name>
    <name evidence="2" type="ORF">UFOVP276_208</name>
</gene>
<name>A0A6J5LEC0_9CAUD</name>
<accession>A0A6J5LEC0</accession>